<dbReference type="Gene3D" id="3.50.30.50">
    <property type="entry name" value="Putative cyclase"/>
    <property type="match status" value="1"/>
</dbReference>
<evidence type="ECO:0008006" key="4">
    <source>
        <dbReference type="Google" id="ProtNLM"/>
    </source>
</evidence>
<dbReference type="GO" id="GO:0019441">
    <property type="term" value="P:L-tryptophan catabolic process to kynurenine"/>
    <property type="evidence" value="ECO:0007669"/>
    <property type="project" value="InterPro"/>
</dbReference>
<keyword evidence="3" id="KW-1185">Reference proteome</keyword>
<dbReference type="InterPro" id="IPR007325">
    <property type="entry name" value="KFase/CYL"/>
</dbReference>
<dbReference type="GO" id="GO:0004061">
    <property type="term" value="F:arylformamidase activity"/>
    <property type="evidence" value="ECO:0007669"/>
    <property type="project" value="InterPro"/>
</dbReference>
<proteinExistence type="inferred from homology"/>
<sequence length="341" mass="37052">MATSVPDYDNLPQVEGMPQGCAWGVFDRDGEKDVLGTLNFITPNVIRDAAQEVKDGVSISLNWSLNALAKIPLGRKVAEHTPLFLPDTMPSEHLGGAISWDDELAFNTQASSQWDSLCHFVHQPTGLGYNGSRPTREGLAVESTAANKLPTLDHWHARGCLTTRGVLLDFRAYAEAKGLDFHPFGGNRITVEDMEACAAHQGVEFRPGDVLLVRTGATEVVDNPTQEDMMKFASAQLSGLHGVEETAKWIWNKRFSAVASDSASFEAFPPLKPDGTAGNTADLVLHTYLLAFFGMSIGEFWDLSKLSAYAQKTKRYSFLITSAPLNQPGLVGSPPNALAIF</sequence>
<dbReference type="HOGENOM" id="CLU_030671_1_0_1"/>
<accession>A0A084AVH6</accession>
<dbReference type="Pfam" id="PF04199">
    <property type="entry name" value="Cyclase"/>
    <property type="match status" value="1"/>
</dbReference>
<dbReference type="AlphaFoldDB" id="A0A084AVH6"/>
<dbReference type="PANTHER" id="PTHR34861:SF10">
    <property type="entry name" value="CYCLASE"/>
    <property type="match status" value="1"/>
</dbReference>
<comment type="similarity">
    <text evidence="1">Belongs to the Cyclase 1 superfamily.</text>
</comment>
<gene>
    <name evidence="2" type="ORF">S7711_01755</name>
</gene>
<dbReference type="EMBL" id="KL648534">
    <property type="protein sequence ID" value="KEY69305.1"/>
    <property type="molecule type" value="Genomic_DNA"/>
</dbReference>
<evidence type="ECO:0000313" key="3">
    <source>
        <dbReference type="Proteomes" id="UP000028045"/>
    </source>
</evidence>
<dbReference type="InterPro" id="IPR037175">
    <property type="entry name" value="KFase_sf"/>
</dbReference>
<dbReference type="SUPFAM" id="SSF102198">
    <property type="entry name" value="Putative cyclase"/>
    <property type="match status" value="1"/>
</dbReference>
<reference evidence="2 3" key="1">
    <citation type="journal article" date="2014" name="BMC Genomics">
        <title>Comparative genome sequencing reveals chemotype-specific gene clusters in the toxigenic black mold Stachybotrys.</title>
        <authorList>
            <person name="Semeiks J."/>
            <person name="Borek D."/>
            <person name="Otwinowski Z."/>
            <person name="Grishin N.V."/>
        </authorList>
    </citation>
    <scope>NUCLEOTIDE SEQUENCE [LARGE SCALE GENOMIC DNA]</scope>
    <source>
        <strain evidence="3">CBS 109288 / IBT 7711</strain>
    </source>
</reference>
<name>A0A084AVH6_STACB</name>
<evidence type="ECO:0000313" key="2">
    <source>
        <dbReference type="EMBL" id="KEY69305.1"/>
    </source>
</evidence>
<dbReference type="PANTHER" id="PTHR34861">
    <property type="match status" value="1"/>
</dbReference>
<organism evidence="2 3">
    <name type="scientific">Stachybotrys chartarum (strain CBS 109288 / IBT 7711)</name>
    <name type="common">Toxic black mold</name>
    <name type="synonym">Stilbospora chartarum</name>
    <dbReference type="NCBI Taxonomy" id="1280523"/>
    <lineage>
        <taxon>Eukaryota</taxon>
        <taxon>Fungi</taxon>
        <taxon>Dikarya</taxon>
        <taxon>Ascomycota</taxon>
        <taxon>Pezizomycotina</taxon>
        <taxon>Sordariomycetes</taxon>
        <taxon>Hypocreomycetidae</taxon>
        <taxon>Hypocreales</taxon>
        <taxon>Stachybotryaceae</taxon>
        <taxon>Stachybotrys</taxon>
    </lineage>
</organism>
<evidence type="ECO:0000256" key="1">
    <source>
        <dbReference type="ARBA" id="ARBA00007865"/>
    </source>
</evidence>
<dbReference type="OrthoDB" id="5396at2759"/>
<dbReference type="Proteomes" id="UP000028045">
    <property type="component" value="Unassembled WGS sequence"/>
</dbReference>
<protein>
    <recommendedName>
        <fullName evidence="4">Cyclase</fullName>
    </recommendedName>
</protein>